<sequence>MYAWYTFKRVRWSLSMWPNRAFVSPAAFRASLGWRKQLGARGRI</sequence>
<dbReference type="EMBL" id="GBRH01252480">
    <property type="protein sequence ID" value="JAD45415.1"/>
    <property type="molecule type" value="Transcribed_RNA"/>
</dbReference>
<reference evidence="1" key="1">
    <citation type="submission" date="2014-09" db="EMBL/GenBank/DDBJ databases">
        <authorList>
            <person name="Magalhaes I.L.F."/>
            <person name="Oliveira U."/>
            <person name="Santos F.R."/>
            <person name="Vidigal T.H.D.A."/>
            <person name="Brescovit A.D."/>
            <person name="Santos A.J."/>
        </authorList>
    </citation>
    <scope>NUCLEOTIDE SEQUENCE</scope>
    <source>
        <tissue evidence="1">Shoot tissue taken approximately 20 cm above the soil surface</tissue>
    </source>
</reference>
<organism evidence="1">
    <name type="scientific">Arundo donax</name>
    <name type="common">Giant reed</name>
    <name type="synonym">Donax arundinaceus</name>
    <dbReference type="NCBI Taxonomy" id="35708"/>
    <lineage>
        <taxon>Eukaryota</taxon>
        <taxon>Viridiplantae</taxon>
        <taxon>Streptophyta</taxon>
        <taxon>Embryophyta</taxon>
        <taxon>Tracheophyta</taxon>
        <taxon>Spermatophyta</taxon>
        <taxon>Magnoliopsida</taxon>
        <taxon>Liliopsida</taxon>
        <taxon>Poales</taxon>
        <taxon>Poaceae</taxon>
        <taxon>PACMAD clade</taxon>
        <taxon>Arundinoideae</taxon>
        <taxon>Arundineae</taxon>
        <taxon>Arundo</taxon>
    </lineage>
</organism>
<keyword evidence="1" id="KW-0347">Helicase</keyword>
<dbReference type="AlphaFoldDB" id="A0A0A9A8T8"/>
<name>A0A0A9A8T8_ARUDO</name>
<keyword evidence="1" id="KW-0547">Nucleotide-binding</keyword>
<proteinExistence type="predicted"/>
<evidence type="ECO:0000313" key="1">
    <source>
        <dbReference type="EMBL" id="JAD45415.1"/>
    </source>
</evidence>
<reference evidence="1" key="2">
    <citation type="journal article" date="2015" name="Data Brief">
        <title>Shoot transcriptome of the giant reed, Arundo donax.</title>
        <authorList>
            <person name="Barrero R.A."/>
            <person name="Guerrero F.D."/>
            <person name="Moolhuijzen P."/>
            <person name="Goolsby J.A."/>
            <person name="Tidwell J."/>
            <person name="Bellgard S.E."/>
            <person name="Bellgard M.I."/>
        </authorList>
    </citation>
    <scope>NUCLEOTIDE SEQUENCE</scope>
    <source>
        <tissue evidence="1">Shoot tissue taken approximately 20 cm above the soil surface</tissue>
    </source>
</reference>
<accession>A0A0A9A8T8</accession>
<dbReference type="GO" id="GO:0004386">
    <property type="term" value="F:helicase activity"/>
    <property type="evidence" value="ECO:0007669"/>
    <property type="project" value="UniProtKB-KW"/>
</dbReference>
<keyword evidence="1" id="KW-0067">ATP-binding</keyword>
<keyword evidence="1" id="KW-0378">Hydrolase</keyword>
<protein>
    <submittedName>
        <fullName evidence="1">Pre-mRNA-splicing factor ATP-dependent RNA helicase</fullName>
    </submittedName>
</protein>